<feature type="transmembrane region" description="Helical" evidence="8">
    <location>
        <begin position="12"/>
        <end position="34"/>
    </location>
</feature>
<feature type="transmembrane region" description="Helical" evidence="8">
    <location>
        <begin position="46"/>
        <end position="68"/>
    </location>
</feature>
<dbReference type="PANTHER" id="PTHR31686">
    <property type="match status" value="1"/>
</dbReference>
<comment type="caution">
    <text evidence="9">The sequence shown here is derived from an EMBL/GenBank/DDBJ whole genome shotgun (WGS) entry which is preliminary data.</text>
</comment>
<evidence type="ECO:0000256" key="8">
    <source>
        <dbReference type="SAM" id="Phobius"/>
    </source>
</evidence>
<dbReference type="CDD" id="cd09319">
    <property type="entry name" value="TDT_like_1"/>
    <property type="match status" value="1"/>
</dbReference>
<dbReference type="GO" id="GO:0005886">
    <property type="term" value="C:plasma membrane"/>
    <property type="evidence" value="ECO:0007669"/>
    <property type="project" value="UniProtKB-SubCell"/>
</dbReference>
<feature type="transmembrane region" description="Helical" evidence="8">
    <location>
        <begin position="140"/>
        <end position="161"/>
    </location>
</feature>
<dbReference type="PATRIC" id="fig|1308866.3.peg.3002"/>
<feature type="transmembrane region" description="Helical" evidence="8">
    <location>
        <begin position="212"/>
        <end position="232"/>
    </location>
</feature>
<evidence type="ECO:0000313" key="10">
    <source>
        <dbReference type="Proteomes" id="UP000012283"/>
    </source>
</evidence>
<keyword evidence="7 8" id="KW-0472">Membrane</keyword>
<keyword evidence="4" id="KW-1003">Cell membrane</keyword>
<protein>
    <submittedName>
        <fullName evidence="9">C4-dicarboxylate transporter</fullName>
    </submittedName>
</protein>
<reference evidence="9 10" key="1">
    <citation type="submission" date="2013-03" db="EMBL/GenBank/DDBJ databases">
        <title>Draft genome sequence of Gracibacillus halophilus YIM-C55.5, a moderately halophilic and thermophilic organism from the Xiaochaidamu salt lake.</title>
        <authorList>
            <person name="Sugumar T."/>
            <person name="Polireddy D.R."/>
            <person name="Antony A."/>
            <person name="Madhava Y.R."/>
            <person name="Sivakumar N."/>
        </authorList>
    </citation>
    <scope>NUCLEOTIDE SEQUENCE [LARGE SCALE GENOMIC DNA]</scope>
    <source>
        <strain evidence="9 10">YIM-C55.5</strain>
    </source>
</reference>
<feature type="transmembrane region" description="Helical" evidence="8">
    <location>
        <begin position="319"/>
        <end position="340"/>
    </location>
</feature>
<dbReference type="InterPro" id="IPR004695">
    <property type="entry name" value="SLAC1/Mae1/Ssu1/TehA"/>
</dbReference>
<organism evidence="9 10">
    <name type="scientific">Gracilibacillus halophilus YIM-C55.5</name>
    <dbReference type="NCBI Taxonomy" id="1308866"/>
    <lineage>
        <taxon>Bacteria</taxon>
        <taxon>Bacillati</taxon>
        <taxon>Bacillota</taxon>
        <taxon>Bacilli</taxon>
        <taxon>Bacillales</taxon>
        <taxon>Bacillaceae</taxon>
        <taxon>Gracilibacillus</taxon>
    </lineage>
</organism>
<dbReference type="PANTHER" id="PTHR31686:SF1">
    <property type="entry name" value="SULFITE EFFLUX PUMP SSU1"/>
    <property type="match status" value="1"/>
</dbReference>
<evidence type="ECO:0000256" key="1">
    <source>
        <dbReference type="ARBA" id="ARBA00004651"/>
    </source>
</evidence>
<dbReference type="AlphaFoldDB" id="N4W629"/>
<dbReference type="InterPro" id="IPR051629">
    <property type="entry name" value="Sulfite_efflux_TDT"/>
</dbReference>
<dbReference type="EMBL" id="APML01000083">
    <property type="protein sequence ID" value="ENH95663.1"/>
    <property type="molecule type" value="Genomic_DNA"/>
</dbReference>
<dbReference type="Gene3D" id="1.50.10.150">
    <property type="entry name" value="Voltage-dependent anion channel"/>
    <property type="match status" value="1"/>
</dbReference>
<dbReference type="GO" id="GO:0000319">
    <property type="term" value="F:sulfite transmembrane transporter activity"/>
    <property type="evidence" value="ECO:0007669"/>
    <property type="project" value="TreeGrafter"/>
</dbReference>
<dbReference type="Pfam" id="PF03595">
    <property type="entry name" value="SLAC1"/>
    <property type="match status" value="1"/>
</dbReference>
<evidence type="ECO:0000256" key="2">
    <source>
        <dbReference type="ARBA" id="ARBA00008566"/>
    </source>
</evidence>
<gene>
    <name evidence="9" type="ORF">J416_14927</name>
</gene>
<keyword evidence="5 8" id="KW-0812">Transmembrane</keyword>
<dbReference type="Proteomes" id="UP000012283">
    <property type="component" value="Unassembled WGS sequence"/>
</dbReference>
<proteinExistence type="inferred from homology"/>
<dbReference type="OrthoDB" id="958273at2"/>
<name>N4W629_9BACI</name>
<evidence type="ECO:0000256" key="3">
    <source>
        <dbReference type="ARBA" id="ARBA00022448"/>
    </source>
</evidence>
<keyword evidence="3" id="KW-0813">Transport</keyword>
<comment type="subcellular location">
    <subcellularLocation>
        <location evidence="1">Cell membrane</location>
        <topology evidence="1">Multi-pass membrane protein</topology>
    </subcellularLocation>
</comment>
<feature type="transmembrane region" description="Helical" evidence="8">
    <location>
        <begin position="252"/>
        <end position="274"/>
    </location>
</feature>
<evidence type="ECO:0000256" key="6">
    <source>
        <dbReference type="ARBA" id="ARBA00022989"/>
    </source>
</evidence>
<keyword evidence="6 8" id="KW-1133">Transmembrane helix</keyword>
<sequence>MTFIQAKLQHLNAGYFALVMATGALSISLHLMGWNVMSLCLFYLNISFYIVLALFTVIRLIFFTRELIYDLTSHWHGPNFFTLIAGTNIVGSECIFLQGNIDVAITLWVISILFWFLIMYTFFTAVTIRSDKPTLAQGIHGGWLIAVVATQSIAVLGALLIPYIENDALLSSVYFTSLVMYLLGCMLYLSLITLILYRLIFASLSYHALTPLYWINMGAMAISTLAGSIMIMRASYWDWMNELLPFLKGITLFFWVAGSWWIPLLIILMIWRYVIHRYPFMYDLKMWGMVFPLAMYSASTYQLAKALHLPFLTKLAQAFVYPALICWGIGIILFVSHMALDYHKFNYSS</sequence>
<dbReference type="STRING" id="1308866.J416_14927"/>
<accession>N4W629</accession>
<dbReference type="InterPro" id="IPR038665">
    <property type="entry name" value="Voltage-dep_anion_channel_sf"/>
</dbReference>
<evidence type="ECO:0000313" key="9">
    <source>
        <dbReference type="EMBL" id="ENH95663.1"/>
    </source>
</evidence>
<dbReference type="eggNOG" id="COG1275">
    <property type="taxonomic scope" value="Bacteria"/>
</dbReference>
<comment type="similarity">
    <text evidence="2">Belongs to the tellurite-resistance/dicarboxylate transporter (TDT) family.</text>
</comment>
<feature type="transmembrane region" description="Helical" evidence="8">
    <location>
        <begin position="286"/>
        <end position="304"/>
    </location>
</feature>
<feature type="transmembrane region" description="Helical" evidence="8">
    <location>
        <begin position="105"/>
        <end position="128"/>
    </location>
</feature>
<feature type="transmembrane region" description="Helical" evidence="8">
    <location>
        <begin position="173"/>
        <end position="200"/>
    </location>
</feature>
<evidence type="ECO:0000256" key="7">
    <source>
        <dbReference type="ARBA" id="ARBA00023136"/>
    </source>
</evidence>
<evidence type="ECO:0000256" key="4">
    <source>
        <dbReference type="ARBA" id="ARBA00022475"/>
    </source>
</evidence>
<evidence type="ECO:0000256" key="5">
    <source>
        <dbReference type="ARBA" id="ARBA00022692"/>
    </source>
</evidence>
<keyword evidence="10" id="KW-1185">Reference proteome</keyword>